<proteinExistence type="predicted"/>
<protein>
    <submittedName>
        <fullName evidence="2">Uncharacterized protein</fullName>
    </submittedName>
</protein>
<feature type="compositionally biased region" description="Low complexity" evidence="1">
    <location>
        <begin position="366"/>
        <end position="385"/>
    </location>
</feature>
<name>A0A809ZZT8_9BRAD</name>
<evidence type="ECO:0000256" key="1">
    <source>
        <dbReference type="SAM" id="MobiDB-lite"/>
    </source>
</evidence>
<dbReference type="EMBL" id="AP023095">
    <property type="protein sequence ID" value="BCE56423.1"/>
    <property type="molecule type" value="Genomic_DNA"/>
</dbReference>
<accession>A0A809ZZT8</accession>
<organism evidence="2">
    <name type="scientific">Bradyrhizobium diazoefficiens</name>
    <dbReference type="NCBI Taxonomy" id="1355477"/>
    <lineage>
        <taxon>Bacteria</taxon>
        <taxon>Pseudomonadati</taxon>
        <taxon>Pseudomonadota</taxon>
        <taxon>Alphaproteobacteria</taxon>
        <taxon>Hyphomicrobiales</taxon>
        <taxon>Nitrobacteraceae</taxon>
        <taxon>Bradyrhizobium</taxon>
    </lineage>
</organism>
<feature type="region of interest" description="Disordered" evidence="1">
    <location>
        <begin position="452"/>
        <end position="485"/>
    </location>
</feature>
<dbReference type="AlphaFoldDB" id="A0A809ZZT8"/>
<sequence length="610" mass="64076">MAGWGIGLGAFAGGLQQGIGLGQQIQNNRLTNEMNRLKLQDMQRTADTNKQYDALGAEAQTDYDSAVQAGEADPEHADDWFAKNYAPKIEAAHLANNDVEGAAKWKAWADDAGTKKTIRHMGMLIGTLHDGNNTGDYEGFEKQFGNFYKSLPSDVQKRMGKFEGFRAETDENGQFVATASFTDDKGKEHIFSWDSPQQLTQTIEGWANPSQLYTETMKGAESAKKFQADIAEYRTKKGIDLQFANAERAAGLKGRTPQERYAAAQEVLTKASVDGKPPSDAEVRAYLAGQDAYATSTAPGIGGAAQPSSDSNQPAPTQKLIVNQKTGQVVQPPAPSASRAAAAEAAKPNPMPANPAAVTAPPPAAAQPAEAPGGQAAQASPPWWQRAAATAARNVVNYGNTGYVAGHPPEPEAPTAPAPQQDMAPIYAKLQAAPAGPAWWQNAAGVAAPSAAASPAAPVPGVQPAQPNAPAVGPAPAAAATPQADPLARQVGLGSNAQTAHNAAPLYVVTPTAPDGMIRQGNIDLNRRPSVKNADGSVSTVRSITIATPDGKAVLIPTVVGNHVVSNEEAIKHFQQTGENLGIFKDEASADRYAEALHEQQTKLRPARRH</sequence>
<evidence type="ECO:0000313" key="2">
    <source>
        <dbReference type="EMBL" id="BCE56423.1"/>
    </source>
</evidence>
<feature type="compositionally biased region" description="Low complexity" evidence="1">
    <location>
        <begin position="336"/>
        <end position="359"/>
    </location>
</feature>
<gene>
    <name evidence="2" type="ORF">XF5B_39350</name>
</gene>
<reference evidence="2" key="1">
    <citation type="submission" date="2020-05" db="EMBL/GenBank/DDBJ databases">
        <title>Complete genome sequence of Bradyrhizobium diazoefficiens XF5 isolated from soybean nodule.</title>
        <authorList>
            <person name="Noda R."/>
            <person name="Kakizaki K."/>
            <person name="Minamisawa K."/>
        </authorList>
    </citation>
    <scope>NUCLEOTIDE SEQUENCE</scope>
    <source>
        <strain evidence="2">XF5</strain>
    </source>
</reference>
<feature type="compositionally biased region" description="Low complexity" evidence="1">
    <location>
        <begin position="452"/>
        <end position="484"/>
    </location>
</feature>
<feature type="region of interest" description="Disordered" evidence="1">
    <location>
        <begin position="326"/>
        <end position="385"/>
    </location>
</feature>
<dbReference type="RefSeq" id="WP_183117537.1">
    <property type="nucleotide sequence ID" value="NZ_AP022638.1"/>
</dbReference>